<dbReference type="OrthoDB" id="2507344at2759"/>
<dbReference type="SUPFAM" id="SSF52540">
    <property type="entry name" value="P-loop containing nucleoside triphosphate hydrolases"/>
    <property type="match status" value="1"/>
</dbReference>
<dbReference type="GO" id="GO:0005737">
    <property type="term" value="C:cytoplasm"/>
    <property type="evidence" value="ECO:0007669"/>
    <property type="project" value="TreeGrafter"/>
</dbReference>
<sequence>MDKSYFTINSHPITFSNFKEYTVDLVSRAEMRLYQVLHGCDLDDIDTKIKTTLQIGDHQNTFHYRLHDMDTRNPLKTERNQLLKHFLREGCDEFSTSVAGSTYFEAFKPAHGLQVNCHIWLDEVDSLVSTIIDPRLARMFIIMTNFVYYAVSAICAQLKKHEQSVAYTRYMFVLKGKPMNVEQMMRVLQEHTKPVFHKGFGIRDWQHIMKFLLRYRAGIWLDPEDKENSDKDHINTLFGHGGHIGNHVYAIESSSLSTNSVIDINRAHQYGIEYQKALELWPGLSIETLSPNNDNKNENPSNINHESLAELIRQMHANSQRQTAAALEVLLGNCITAIGNQLTSTVARTLYNDAPHPMPPHLPSSCAVNAAMYEFILQNTYTIFGILPTGGGKSLMFYSPPMEEKDSITVVISPFMALSDEQFKTAVEMGISVNHWPSKHIDMLTTRLLIVSAHAAGTNKFISLIRVSVEQGLIHRIIYNKAHQILLSPAYRDCYDTLPLITQTGVCVHFLSATLLQSSVDEIIHITCIPPDTAYTI</sequence>
<comment type="similarity">
    <text evidence="1">Belongs to the helicase family. RecQ subfamily.</text>
</comment>
<protein>
    <submittedName>
        <fullName evidence="2">Uncharacterized protein</fullName>
    </submittedName>
</protein>
<dbReference type="GO" id="GO:0009378">
    <property type="term" value="F:four-way junction helicase activity"/>
    <property type="evidence" value="ECO:0007669"/>
    <property type="project" value="TreeGrafter"/>
</dbReference>
<gene>
    <name evidence="2" type="ORF">BDN71DRAFT_1436931</name>
</gene>
<comment type="caution">
    <text evidence="2">The sequence shown here is derived from an EMBL/GenBank/DDBJ whole genome shotgun (WGS) entry which is preliminary data.</text>
</comment>
<evidence type="ECO:0000256" key="1">
    <source>
        <dbReference type="ARBA" id="ARBA00005446"/>
    </source>
</evidence>
<dbReference type="AlphaFoldDB" id="A0A9P5ZHT0"/>
<dbReference type="InterPro" id="IPR027417">
    <property type="entry name" value="P-loop_NTPase"/>
</dbReference>
<dbReference type="PANTHER" id="PTHR13710">
    <property type="entry name" value="DNA HELICASE RECQ FAMILY MEMBER"/>
    <property type="match status" value="1"/>
</dbReference>
<dbReference type="Gene3D" id="3.40.50.300">
    <property type="entry name" value="P-loop containing nucleotide triphosphate hydrolases"/>
    <property type="match status" value="1"/>
</dbReference>
<keyword evidence="3" id="KW-1185">Reference proteome</keyword>
<evidence type="ECO:0000313" key="2">
    <source>
        <dbReference type="EMBL" id="KAF9487333.1"/>
    </source>
</evidence>
<dbReference type="GO" id="GO:0005634">
    <property type="term" value="C:nucleus"/>
    <property type="evidence" value="ECO:0007669"/>
    <property type="project" value="TreeGrafter"/>
</dbReference>
<proteinExistence type="inferred from homology"/>
<dbReference type="Proteomes" id="UP000807025">
    <property type="component" value="Unassembled WGS sequence"/>
</dbReference>
<organism evidence="2 3">
    <name type="scientific">Pleurotus eryngii</name>
    <name type="common">Boletus of the steppes</name>
    <dbReference type="NCBI Taxonomy" id="5323"/>
    <lineage>
        <taxon>Eukaryota</taxon>
        <taxon>Fungi</taxon>
        <taxon>Dikarya</taxon>
        <taxon>Basidiomycota</taxon>
        <taxon>Agaricomycotina</taxon>
        <taxon>Agaricomycetes</taxon>
        <taxon>Agaricomycetidae</taxon>
        <taxon>Agaricales</taxon>
        <taxon>Pleurotineae</taxon>
        <taxon>Pleurotaceae</taxon>
        <taxon>Pleurotus</taxon>
    </lineage>
</organism>
<dbReference type="PANTHER" id="PTHR13710:SF149">
    <property type="entry name" value="ATP-DEPENDENT DNA HELICASE TLH2"/>
    <property type="match status" value="1"/>
</dbReference>
<dbReference type="GO" id="GO:0043138">
    <property type="term" value="F:3'-5' DNA helicase activity"/>
    <property type="evidence" value="ECO:0007669"/>
    <property type="project" value="TreeGrafter"/>
</dbReference>
<accession>A0A9P5ZHT0</accession>
<evidence type="ECO:0000313" key="3">
    <source>
        <dbReference type="Proteomes" id="UP000807025"/>
    </source>
</evidence>
<dbReference type="GO" id="GO:0005694">
    <property type="term" value="C:chromosome"/>
    <property type="evidence" value="ECO:0007669"/>
    <property type="project" value="TreeGrafter"/>
</dbReference>
<dbReference type="GO" id="GO:0000724">
    <property type="term" value="P:double-strand break repair via homologous recombination"/>
    <property type="evidence" value="ECO:0007669"/>
    <property type="project" value="TreeGrafter"/>
</dbReference>
<name>A0A9P5ZHT0_PLEER</name>
<reference evidence="2" key="1">
    <citation type="submission" date="2020-11" db="EMBL/GenBank/DDBJ databases">
        <authorList>
            <consortium name="DOE Joint Genome Institute"/>
            <person name="Ahrendt S."/>
            <person name="Riley R."/>
            <person name="Andreopoulos W."/>
            <person name="Labutti K."/>
            <person name="Pangilinan J."/>
            <person name="Ruiz-Duenas F.J."/>
            <person name="Barrasa J.M."/>
            <person name="Sanchez-Garcia M."/>
            <person name="Camarero S."/>
            <person name="Miyauchi S."/>
            <person name="Serrano A."/>
            <person name="Linde D."/>
            <person name="Babiker R."/>
            <person name="Drula E."/>
            <person name="Ayuso-Fernandez I."/>
            <person name="Pacheco R."/>
            <person name="Padilla G."/>
            <person name="Ferreira P."/>
            <person name="Barriuso J."/>
            <person name="Kellner H."/>
            <person name="Castanera R."/>
            <person name="Alfaro M."/>
            <person name="Ramirez L."/>
            <person name="Pisabarro A.G."/>
            <person name="Kuo A."/>
            <person name="Tritt A."/>
            <person name="Lipzen A."/>
            <person name="He G."/>
            <person name="Yan M."/>
            <person name="Ng V."/>
            <person name="Cullen D."/>
            <person name="Martin F."/>
            <person name="Rosso M.-N."/>
            <person name="Henrissat B."/>
            <person name="Hibbett D."/>
            <person name="Martinez A.T."/>
            <person name="Grigoriev I.V."/>
        </authorList>
    </citation>
    <scope>NUCLEOTIDE SEQUENCE</scope>
    <source>
        <strain evidence="2">ATCC 90797</strain>
    </source>
</reference>
<dbReference type="EMBL" id="MU154788">
    <property type="protein sequence ID" value="KAF9487333.1"/>
    <property type="molecule type" value="Genomic_DNA"/>
</dbReference>